<name>A0ABQ7B6A1_BRACR</name>
<reference evidence="2 3" key="1">
    <citation type="journal article" date="2020" name="BMC Genomics">
        <title>Intraspecific diversification of the crop wild relative Brassica cretica Lam. using demographic model selection.</title>
        <authorList>
            <person name="Kioukis A."/>
            <person name="Michalopoulou V.A."/>
            <person name="Briers L."/>
            <person name="Pirintsos S."/>
            <person name="Studholme D.J."/>
            <person name="Pavlidis P."/>
            <person name="Sarris P.F."/>
        </authorList>
    </citation>
    <scope>NUCLEOTIDE SEQUENCE [LARGE SCALE GENOMIC DNA]</scope>
    <source>
        <strain evidence="3">cv. PFS-1207/04</strain>
    </source>
</reference>
<comment type="caution">
    <text evidence="2">The sequence shown here is derived from an EMBL/GenBank/DDBJ whole genome shotgun (WGS) entry which is preliminary data.</text>
</comment>
<dbReference type="EMBL" id="QGKV02001507">
    <property type="protein sequence ID" value="KAF3527778.1"/>
    <property type="molecule type" value="Genomic_DNA"/>
</dbReference>
<organism evidence="2 3">
    <name type="scientific">Brassica cretica</name>
    <name type="common">Mustard</name>
    <dbReference type="NCBI Taxonomy" id="69181"/>
    <lineage>
        <taxon>Eukaryota</taxon>
        <taxon>Viridiplantae</taxon>
        <taxon>Streptophyta</taxon>
        <taxon>Embryophyta</taxon>
        <taxon>Tracheophyta</taxon>
        <taxon>Spermatophyta</taxon>
        <taxon>Magnoliopsida</taxon>
        <taxon>eudicotyledons</taxon>
        <taxon>Gunneridae</taxon>
        <taxon>Pentapetalae</taxon>
        <taxon>rosids</taxon>
        <taxon>malvids</taxon>
        <taxon>Brassicales</taxon>
        <taxon>Brassicaceae</taxon>
        <taxon>Brassiceae</taxon>
        <taxon>Brassica</taxon>
    </lineage>
</organism>
<sequence length="136" mass="15498">MPPKKSDMDLTLEQMQQQLSRLPILEQGMSRMETMEQSLNVMQRQLAVMFSRWEIDQQEKEEAQKKLREAEKGKAHQTDDSFPEPASGSRPTFEGDRRSQMMMPTPMGPRLEGPMTLFRNRQAGADPLSTVTAGAK</sequence>
<gene>
    <name evidence="2" type="ORF">DY000_02038530</name>
</gene>
<feature type="compositionally biased region" description="Basic and acidic residues" evidence="1">
    <location>
        <begin position="57"/>
        <end position="79"/>
    </location>
</feature>
<accession>A0ABQ7B6A1</accession>
<evidence type="ECO:0000256" key="1">
    <source>
        <dbReference type="SAM" id="MobiDB-lite"/>
    </source>
</evidence>
<feature type="region of interest" description="Disordered" evidence="1">
    <location>
        <begin position="57"/>
        <end position="114"/>
    </location>
</feature>
<evidence type="ECO:0000313" key="3">
    <source>
        <dbReference type="Proteomes" id="UP000266723"/>
    </source>
</evidence>
<protein>
    <submittedName>
        <fullName evidence="2">Uncharacterized protein</fullName>
    </submittedName>
</protein>
<dbReference type="Proteomes" id="UP000266723">
    <property type="component" value="Unassembled WGS sequence"/>
</dbReference>
<proteinExistence type="predicted"/>
<evidence type="ECO:0000313" key="2">
    <source>
        <dbReference type="EMBL" id="KAF3527778.1"/>
    </source>
</evidence>
<keyword evidence="3" id="KW-1185">Reference proteome</keyword>